<dbReference type="Pfam" id="PF08447">
    <property type="entry name" value="PAS_3"/>
    <property type="match status" value="1"/>
</dbReference>
<organism evidence="8 9">
    <name type="scientific">Aminomonas paucivorans DSM 12260</name>
    <dbReference type="NCBI Taxonomy" id="584708"/>
    <lineage>
        <taxon>Bacteria</taxon>
        <taxon>Thermotogati</taxon>
        <taxon>Synergistota</taxon>
        <taxon>Synergistia</taxon>
        <taxon>Synergistales</taxon>
        <taxon>Synergistaceae</taxon>
        <taxon>Aminomonas</taxon>
    </lineage>
</organism>
<keyword evidence="8" id="KW-0808">Transferase</keyword>
<feature type="domain" description="PAC" evidence="7">
    <location>
        <begin position="251"/>
        <end position="306"/>
    </location>
</feature>
<dbReference type="OrthoDB" id="9815750at2"/>
<dbReference type="eggNOG" id="COG3852">
    <property type="taxonomic scope" value="Bacteria"/>
</dbReference>
<dbReference type="SUPFAM" id="SSF47384">
    <property type="entry name" value="Homodimeric domain of signal transducing histidine kinase"/>
    <property type="match status" value="1"/>
</dbReference>
<dbReference type="Pfam" id="PF00512">
    <property type="entry name" value="HisKA"/>
    <property type="match status" value="1"/>
</dbReference>
<dbReference type="InterPro" id="IPR013656">
    <property type="entry name" value="PAS_4"/>
</dbReference>
<protein>
    <recommendedName>
        <fullName evidence="2">histidine kinase</fullName>
        <ecNumber evidence="2">2.7.13.3</ecNumber>
    </recommendedName>
</protein>
<feature type="domain" description="PAC" evidence="7">
    <location>
        <begin position="108"/>
        <end position="160"/>
    </location>
</feature>
<dbReference type="PROSITE" id="PS50109">
    <property type="entry name" value="HIS_KIN"/>
    <property type="match status" value="1"/>
</dbReference>
<dbReference type="InterPro" id="IPR013655">
    <property type="entry name" value="PAS_fold_3"/>
</dbReference>
<dbReference type="SUPFAM" id="SSF55874">
    <property type="entry name" value="ATPase domain of HSP90 chaperone/DNA topoisomerase II/histidine kinase"/>
    <property type="match status" value="1"/>
</dbReference>
<evidence type="ECO:0000259" key="7">
    <source>
        <dbReference type="PROSITE" id="PS50113"/>
    </source>
</evidence>
<dbReference type="STRING" id="584708.Apau_1914"/>
<reference evidence="8 9" key="1">
    <citation type="journal article" date="2010" name="Stand. Genomic Sci.">
        <title>Non-contiguous finished genome sequence of Aminomonas paucivorans type strain (GLU-3).</title>
        <authorList>
            <person name="Pitluck S."/>
            <person name="Yasawong M."/>
            <person name="Held B."/>
            <person name="Lapidus A."/>
            <person name="Nolan M."/>
            <person name="Copeland A."/>
            <person name="Lucas S."/>
            <person name="Del Rio T.G."/>
            <person name="Tice H."/>
            <person name="Cheng J.F."/>
            <person name="Chertkov O."/>
            <person name="Goodwin L."/>
            <person name="Tapia R."/>
            <person name="Han C."/>
            <person name="Liolios K."/>
            <person name="Ivanova N."/>
            <person name="Mavromatis K."/>
            <person name="Ovchinnikova G."/>
            <person name="Pati A."/>
            <person name="Chen A."/>
            <person name="Palaniappan K."/>
            <person name="Land M."/>
            <person name="Hauser L."/>
            <person name="Chang Y.J."/>
            <person name="Jeffries C.D."/>
            <person name="Pukall R."/>
            <person name="Spring S."/>
            <person name="Rohde M."/>
            <person name="Sikorski J."/>
            <person name="Goker M."/>
            <person name="Woyke T."/>
            <person name="Bristow J."/>
            <person name="Eisen J.A."/>
            <person name="Markowitz V."/>
            <person name="Hugenholtz P."/>
            <person name="Kyrpides N.C."/>
            <person name="Klenk H.P."/>
        </authorList>
    </citation>
    <scope>NUCLEOTIDE SEQUENCE [LARGE SCALE GENOMIC DNA]</scope>
    <source>
        <strain evidence="8 9">DSM 12260</strain>
    </source>
</reference>
<evidence type="ECO:0000313" key="8">
    <source>
        <dbReference type="EMBL" id="EFQ24328.1"/>
    </source>
</evidence>
<dbReference type="NCBIfam" id="TIGR00229">
    <property type="entry name" value="sensory_box"/>
    <property type="match status" value="1"/>
</dbReference>
<dbReference type="Pfam" id="PF13426">
    <property type="entry name" value="PAS_9"/>
    <property type="match status" value="1"/>
</dbReference>
<dbReference type="InterPro" id="IPR000014">
    <property type="entry name" value="PAS"/>
</dbReference>
<feature type="domain" description="PAS" evidence="6">
    <location>
        <begin position="435"/>
        <end position="480"/>
    </location>
</feature>
<dbReference type="SUPFAM" id="SSF55785">
    <property type="entry name" value="PYP-like sensor domain (PAS domain)"/>
    <property type="match status" value="4"/>
</dbReference>
<dbReference type="Gene3D" id="1.10.287.130">
    <property type="match status" value="1"/>
</dbReference>
<dbReference type="Pfam" id="PF08448">
    <property type="entry name" value="PAS_4"/>
    <property type="match status" value="1"/>
</dbReference>
<name>E3CWH3_9BACT</name>
<dbReference type="PANTHER" id="PTHR43065">
    <property type="entry name" value="SENSOR HISTIDINE KINASE"/>
    <property type="match status" value="1"/>
</dbReference>
<dbReference type="Gene3D" id="3.30.565.10">
    <property type="entry name" value="Histidine kinase-like ATPase, C-terminal domain"/>
    <property type="match status" value="1"/>
</dbReference>
<dbReference type="eggNOG" id="COG2202">
    <property type="taxonomic scope" value="Bacteria"/>
</dbReference>
<dbReference type="PROSITE" id="PS50113">
    <property type="entry name" value="PAC"/>
    <property type="match status" value="3"/>
</dbReference>
<comment type="catalytic activity">
    <reaction evidence="1">
        <text>ATP + protein L-histidine = ADP + protein N-phospho-L-histidine.</text>
        <dbReference type="EC" id="2.7.13.3"/>
    </reaction>
</comment>
<dbReference type="InterPro" id="IPR003594">
    <property type="entry name" value="HATPase_dom"/>
</dbReference>
<dbReference type="SMART" id="SM00387">
    <property type="entry name" value="HATPase_c"/>
    <property type="match status" value="1"/>
</dbReference>
<dbReference type="Pfam" id="PF02518">
    <property type="entry name" value="HATPase_c"/>
    <property type="match status" value="1"/>
</dbReference>
<dbReference type="PROSITE" id="PS50112">
    <property type="entry name" value="PAS"/>
    <property type="match status" value="1"/>
</dbReference>
<feature type="region of interest" description="Disordered" evidence="4">
    <location>
        <begin position="1"/>
        <end position="21"/>
    </location>
</feature>
<evidence type="ECO:0000313" key="9">
    <source>
        <dbReference type="Proteomes" id="UP000005096"/>
    </source>
</evidence>
<dbReference type="Proteomes" id="UP000005096">
    <property type="component" value="Chromosome"/>
</dbReference>
<evidence type="ECO:0000259" key="6">
    <source>
        <dbReference type="PROSITE" id="PS50112"/>
    </source>
</evidence>
<keyword evidence="3" id="KW-0597">Phosphoprotein</keyword>
<dbReference type="InterPro" id="IPR036097">
    <property type="entry name" value="HisK_dim/P_sf"/>
</dbReference>
<dbReference type="Gene3D" id="3.30.450.20">
    <property type="entry name" value="PAS domain"/>
    <property type="match status" value="4"/>
</dbReference>
<dbReference type="InterPro" id="IPR005467">
    <property type="entry name" value="His_kinase_dom"/>
</dbReference>
<dbReference type="GO" id="GO:0000155">
    <property type="term" value="F:phosphorelay sensor kinase activity"/>
    <property type="evidence" value="ECO:0007669"/>
    <property type="project" value="InterPro"/>
</dbReference>
<dbReference type="SMART" id="SM00388">
    <property type="entry name" value="HisKA"/>
    <property type="match status" value="1"/>
</dbReference>
<evidence type="ECO:0000256" key="1">
    <source>
        <dbReference type="ARBA" id="ARBA00000085"/>
    </source>
</evidence>
<dbReference type="InterPro" id="IPR035965">
    <property type="entry name" value="PAS-like_dom_sf"/>
</dbReference>
<dbReference type="PaxDb" id="584708-Apau_1914"/>
<dbReference type="InterPro" id="IPR000700">
    <property type="entry name" value="PAS-assoc_C"/>
</dbReference>
<dbReference type="Pfam" id="PF13188">
    <property type="entry name" value="PAS_8"/>
    <property type="match status" value="1"/>
</dbReference>
<keyword evidence="8" id="KW-0418">Kinase</keyword>
<dbReference type="PRINTS" id="PR00344">
    <property type="entry name" value="BCTRLSENSOR"/>
</dbReference>
<sequence length="804" mass="89763">MERNDPGPCRPSSSPPREGFASSEDRAAFLSAHLPLFEGFPLALLLTDQEDGRTVFANREALSLLAAAPEDLLDRVFPHGWEPLATLDGTPLVPEKAIPRDFREGTTGPLSFTLPSRKGETLALSLRSAPLRNQEGAVLCGMILLINVTPRWRYEQALRESERRHREVSTLLRSLCDNVPDLLWAKDLQKRFLFVNRAQAKMLLNAKDTEEPLGKTDLHFALRERAAHPEDPGWHTFGEICRDSDTLTLEAMAPSRFDEWGNVKGEFLYLDVHKAPFFDDQGNLLGTVGCGRDVTRERHMEEALAESEKRLKLALEGGEILAWDWDIPTGRVHLTPHPFGTDLPENPEGYPLEQLVGMVHPDDLPGLEETYQNLFQKKDLSRIDQVYRCALGEDRWVWSRGFVSQRDEEGKPLRVTGVAQDVTDRMKIRQRQERSEARYRTLFEGALDAFLVVDEKTDQIREANREAERLLGYPERGLVGTPLRLLPTATGPEGPLALRDLLPLKGNASPRELFVLNRQNRPIPVQTTGKRIALPDGEEALLVILRDLTPILRLRGDLLQSQKMQALGTLAEGMGHELNNLLAPLQGYAEMGASGHQDPAFCFSRILEGTKRARNLVRKLLLTSRPSREDHPRLDWRRFLEDHVSFLQDGLPPEVRVEILLGKEPFPLAADPAHLRQILLHLWSNALWATGTQGTIRIRLERVEVDPTLAALHPGLGLGPHGILSVEDEGCGMSEEVRSRAFEPFFSTREAGQGTGLGLSVVHGLAIHYRGTVEVLSRPGAGTRVRLLLPLVSADIPPEGGDAP</sequence>
<keyword evidence="9" id="KW-1185">Reference proteome</keyword>
<proteinExistence type="predicted"/>
<dbReference type="AlphaFoldDB" id="E3CWH3"/>
<dbReference type="RefSeq" id="WP_006301561.1">
    <property type="nucleotide sequence ID" value="NZ_CM001022.1"/>
</dbReference>
<evidence type="ECO:0000256" key="2">
    <source>
        <dbReference type="ARBA" id="ARBA00012438"/>
    </source>
</evidence>
<dbReference type="CDD" id="cd00082">
    <property type="entry name" value="HisKA"/>
    <property type="match status" value="1"/>
</dbReference>
<dbReference type="InterPro" id="IPR004358">
    <property type="entry name" value="Sig_transdc_His_kin-like_C"/>
</dbReference>
<dbReference type="InterPro" id="IPR036890">
    <property type="entry name" value="HATPase_C_sf"/>
</dbReference>
<feature type="domain" description="PAC" evidence="7">
    <location>
        <begin position="376"/>
        <end position="434"/>
    </location>
</feature>
<accession>E3CWH3</accession>
<dbReference type="EC" id="2.7.13.3" evidence="2"/>
<evidence type="ECO:0000256" key="3">
    <source>
        <dbReference type="ARBA" id="ARBA00022553"/>
    </source>
</evidence>
<evidence type="ECO:0000259" key="5">
    <source>
        <dbReference type="PROSITE" id="PS50109"/>
    </source>
</evidence>
<dbReference type="CDD" id="cd00130">
    <property type="entry name" value="PAS"/>
    <property type="match status" value="2"/>
</dbReference>
<dbReference type="EMBL" id="CM001022">
    <property type="protein sequence ID" value="EFQ24328.1"/>
    <property type="molecule type" value="Genomic_DNA"/>
</dbReference>
<feature type="domain" description="Histidine kinase" evidence="5">
    <location>
        <begin position="573"/>
        <end position="793"/>
    </location>
</feature>
<gene>
    <name evidence="8" type="ORF">Apau_1914</name>
</gene>
<evidence type="ECO:0000256" key="4">
    <source>
        <dbReference type="SAM" id="MobiDB-lite"/>
    </source>
</evidence>
<dbReference type="HOGENOM" id="CLU_360527_0_0_0"/>
<dbReference type="SMART" id="SM00091">
    <property type="entry name" value="PAS"/>
    <property type="match status" value="3"/>
</dbReference>
<dbReference type="InterPro" id="IPR003661">
    <property type="entry name" value="HisK_dim/P_dom"/>
</dbReference>